<dbReference type="EMBL" id="CM044705">
    <property type="protein sequence ID" value="KAI5661396.1"/>
    <property type="molecule type" value="Genomic_DNA"/>
</dbReference>
<protein>
    <submittedName>
        <fullName evidence="1">Uncharacterized protein</fullName>
    </submittedName>
</protein>
<reference evidence="2" key="1">
    <citation type="journal article" date="2023" name="Nat. Plants">
        <title>Single-cell RNA sequencing provides a high-resolution roadmap for understanding the multicellular compartmentation of specialized metabolism.</title>
        <authorList>
            <person name="Sun S."/>
            <person name="Shen X."/>
            <person name="Li Y."/>
            <person name="Li Y."/>
            <person name="Wang S."/>
            <person name="Li R."/>
            <person name="Zhang H."/>
            <person name="Shen G."/>
            <person name="Guo B."/>
            <person name="Wei J."/>
            <person name="Xu J."/>
            <person name="St-Pierre B."/>
            <person name="Chen S."/>
            <person name="Sun C."/>
        </authorList>
    </citation>
    <scope>NUCLEOTIDE SEQUENCE [LARGE SCALE GENOMIC DNA]</scope>
</reference>
<keyword evidence="2" id="KW-1185">Reference proteome</keyword>
<proteinExistence type="predicted"/>
<organism evidence="1 2">
    <name type="scientific">Catharanthus roseus</name>
    <name type="common">Madagascar periwinkle</name>
    <name type="synonym">Vinca rosea</name>
    <dbReference type="NCBI Taxonomy" id="4058"/>
    <lineage>
        <taxon>Eukaryota</taxon>
        <taxon>Viridiplantae</taxon>
        <taxon>Streptophyta</taxon>
        <taxon>Embryophyta</taxon>
        <taxon>Tracheophyta</taxon>
        <taxon>Spermatophyta</taxon>
        <taxon>Magnoliopsida</taxon>
        <taxon>eudicotyledons</taxon>
        <taxon>Gunneridae</taxon>
        <taxon>Pentapetalae</taxon>
        <taxon>asterids</taxon>
        <taxon>lamiids</taxon>
        <taxon>Gentianales</taxon>
        <taxon>Apocynaceae</taxon>
        <taxon>Rauvolfioideae</taxon>
        <taxon>Vinceae</taxon>
        <taxon>Catharanthinae</taxon>
        <taxon>Catharanthus</taxon>
    </lineage>
</organism>
<name>A0ACC0API5_CATRO</name>
<gene>
    <name evidence="1" type="ORF">M9H77_20719</name>
</gene>
<dbReference type="Proteomes" id="UP001060085">
    <property type="component" value="Linkage Group LG05"/>
</dbReference>
<comment type="caution">
    <text evidence="1">The sequence shown here is derived from an EMBL/GenBank/DDBJ whole genome shotgun (WGS) entry which is preliminary data.</text>
</comment>
<sequence length="1067" mass="119061">MAGSGSQNLGFRLDIKQILCEAQHRWLRPAEICEILRNYQKFHITPEPPLKPVSGSVFLFDRKVLRYFRKDGHSWRKKKDGKTVKEAHEKLKVGSIDMLHCYYAHGEENENFQRRSYWMLEQDLMHIVFVHYLEVKGNKTNINCLLDSETVSSNSQNDTLSFSSSANGDNLAAAYTDTTSPTSTLTSAYEETECAQQNVEDNYRPSSRVHSHPGTPQSESIPAAQHVDAGLSSSYSLLQSLGTQMTPSGEYIPFSHGQGGAHGHEGSFVPGIQRTLDLASWEEVWGNSTTAEISSDHHSWNPSGLQANWQYPQGDSSLSFQGLPEQNLISSSASDDRGNFLDHRSIPANFQRLADPFYVNAEGLEKELVQREHQKLLSNAQISYMKKDKAENGNAAMGSGSLVLKQSQLSGIKIDDGLKKVDSFSRWMAKELGEVEELHLQTNNGYSWSEIQTEDVVDSSGMPSQLQLEADTLNFSLSQDQLFSITDFSPNWAYSNSETKVIITGRYLKSDQLFVNCKWSCMFGEVEVPAVVLGEGVLCCHAPRHKPGLVPFYVTCSNRLACSEVRDFEYRAGPQDIPRGDTDVMHICRRLDRLLSIGPVVSINNFSENVVERNDIVKKIISLMEEDDNQMPKLASGKDISLLKAVEVQQAEKWLRDKFYEWILNKVKEDGRGPSIIDDEGQGVLHLAAALGFNWALEPIIVSGVSIDFRDVNGWTALHWAAFYGREDTVAALVSLGASCGPLTDPTAEHPLGRTPADLASANGHKGISGFLAECSLTAHLELLTVKETEEDSTLEYSGANAIQTVSERVAAPISGGDVPDSLSLKDSLAAVCNATQAAARIHQIFRVQSFQRKQLIERTVNDDASSDEYALSILAAKTSRLGQNDVTAHAAAVSIQKKYRGWKKRKEFLIIRQRIVKIQAHVRGHQVRKKYKPIIWSVGILEKVILRWRRKGSGLRGYRPDAVAKVPGELDMPQKEDDYDFLKEGRKQTEERLQKALTRVKSMAQYPEARAQYRRLLTVAEGLRQTKDASDMVVTSGSENVSYPEEDLLDVENLLDDETFMSIAFE</sequence>
<accession>A0ACC0API5</accession>
<evidence type="ECO:0000313" key="2">
    <source>
        <dbReference type="Proteomes" id="UP001060085"/>
    </source>
</evidence>
<evidence type="ECO:0000313" key="1">
    <source>
        <dbReference type="EMBL" id="KAI5661396.1"/>
    </source>
</evidence>